<feature type="transmembrane region" description="Helical" evidence="2">
    <location>
        <begin position="83"/>
        <end position="106"/>
    </location>
</feature>
<keyword evidence="2" id="KW-0472">Membrane</keyword>
<sequence length="148" mass="16852">MLLWDLIVYIVSIYGIIHCVQSQVEDKNSTKPRLSTTINEVKEQSIERVSSTIPSHIITDSIGNRSQQNINQIYLNESLKQRIIIALAVLCAALVVLLGFLFFIIVCQRIQRDKDEKDLPNGSNQSRIHLAGSSNNYQNHSYRQTIKL</sequence>
<evidence type="ECO:0000313" key="7">
    <source>
        <dbReference type="EMBL" id="CAF3938068.1"/>
    </source>
</evidence>
<comment type="caution">
    <text evidence="6">The sequence shown here is derived from an EMBL/GenBank/DDBJ whole genome shotgun (WGS) entry which is preliminary data.</text>
</comment>
<evidence type="ECO:0000313" key="8">
    <source>
        <dbReference type="EMBL" id="CAF5057285.1"/>
    </source>
</evidence>
<dbReference type="AlphaFoldDB" id="A0A816NFA0"/>
<dbReference type="Proteomes" id="UP000663834">
    <property type="component" value="Unassembled WGS sequence"/>
</dbReference>
<organism evidence="6 10">
    <name type="scientific">Rotaria magnacalcarata</name>
    <dbReference type="NCBI Taxonomy" id="392030"/>
    <lineage>
        <taxon>Eukaryota</taxon>
        <taxon>Metazoa</taxon>
        <taxon>Spiralia</taxon>
        <taxon>Gnathifera</taxon>
        <taxon>Rotifera</taxon>
        <taxon>Eurotatoria</taxon>
        <taxon>Bdelloidea</taxon>
        <taxon>Philodinida</taxon>
        <taxon>Philodinidae</taxon>
        <taxon>Rotaria</taxon>
    </lineage>
</organism>
<proteinExistence type="predicted"/>
<dbReference type="EMBL" id="CAJOBI010002648">
    <property type="protein sequence ID" value="CAF3938068.1"/>
    <property type="molecule type" value="Genomic_DNA"/>
</dbReference>
<dbReference type="OrthoDB" id="10037004at2759"/>
<feature type="region of interest" description="Disordered" evidence="1">
    <location>
        <begin position="115"/>
        <end position="148"/>
    </location>
</feature>
<evidence type="ECO:0000313" key="4">
    <source>
        <dbReference type="EMBL" id="CAF1623142.1"/>
    </source>
</evidence>
<dbReference type="EMBL" id="CAJOBJ010314348">
    <property type="protein sequence ID" value="CAF5168374.1"/>
    <property type="molecule type" value="Genomic_DNA"/>
</dbReference>
<reference evidence="6" key="1">
    <citation type="submission" date="2021-02" db="EMBL/GenBank/DDBJ databases">
        <authorList>
            <person name="Nowell W R."/>
        </authorList>
    </citation>
    <scope>NUCLEOTIDE SEQUENCE</scope>
</reference>
<evidence type="ECO:0000313" key="5">
    <source>
        <dbReference type="EMBL" id="CAF1645836.1"/>
    </source>
</evidence>
<dbReference type="Proteomes" id="UP000663855">
    <property type="component" value="Unassembled WGS sequence"/>
</dbReference>
<dbReference type="EMBL" id="CAJNOV010018657">
    <property type="protein sequence ID" value="CAF1623142.1"/>
    <property type="molecule type" value="Genomic_DNA"/>
</dbReference>
<evidence type="ECO:0000256" key="1">
    <source>
        <dbReference type="SAM" id="MobiDB-lite"/>
    </source>
</evidence>
<keyword evidence="2" id="KW-1133">Transmembrane helix</keyword>
<gene>
    <name evidence="8" type="ORF">BYL167_LOCUS58814</name>
    <name evidence="4" type="ORF">CJN711_LOCUS38282</name>
    <name evidence="9" type="ORF">GIL414_LOCUS66531</name>
    <name evidence="5" type="ORF">KQP761_LOCUS28982</name>
    <name evidence="6" type="ORF">MBJ925_LOCUS10184</name>
    <name evidence="7" type="ORF">SMN809_LOCUS8567</name>
</gene>
<keyword evidence="2" id="KW-0812">Transmembrane</keyword>
<evidence type="ECO:0000313" key="6">
    <source>
        <dbReference type="EMBL" id="CAF2033082.1"/>
    </source>
</evidence>
<feature type="compositionally biased region" description="Polar residues" evidence="1">
    <location>
        <begin position="121"/>
        <end position="148"/>
    </location>
</feature>
<dbReference type="Proteomes" id="UP000676336">
    <property type="component" value="Unassembled WGS sequence"/>
</dbReference>
<dbReference type="EMBL" id="CAJNRE010004155">
    <property type="protein sequence ID" value="CAF2033082.1"/>
    <property type="molecule type" value="Genomic_DNA"/>
</dbReference>
<feature type="chain" id="PRO_5035610117" evidence="3">
    <location>
        <begin position="23"/>
        <end position="148"/>
    </location>
</feature>
<evidence type="ECO:0000313" key="9">
    <source>
        <dbReference type="EMBL" id="CAF5168374.1"/>
    </source>
</evidence>
<feature type="signal peptide" evidence="3">
    <location>
        <begin position="1"/>
        <end position="22"/>
    </location>
</feature>
<dbReference type="Proteomes" id="UP000663824">
    <property type="component" value="Unassembled WGS sequence"/>
</dbReference>
<dbReference type="EMBL" id="CAJNOW010015867">
    <property type="protein sequence ID" value="CAF1645836.1"/>
    <property type="molecule type" value="Genomic_DNA"/>
</dbReference>
<name>A0A816NFA0_9BILA</name>
<accession>A0A816NFA0</accession>
<evidence type="ECO:0000256" key="3">
    <source>
        <dbReference type="SAM" id="SignalP"/>
    </source>
</evidence>
<protein>
    <submittedName>
        <fullName evidence="6">Uncharacterized protein</fullName>
    </submittedName>
</protein>
<dbReference type="Proteomes" id="UP000681967">
    <property type="component" value="Unassembled WGS sequence"/>
</dbReference>
<dbReference type="Proteomes" id="UP000681720">
    <property type="component" value="Unassembled WGS sequence"/>
</dbReference>
<keyword evidence="3" id="KW-0732">Signal</keyword>
<dbReference type="EMBL" id="CAJOBH010227439">
    <property type="protein sequence ID" value="CAF5057285.1"/>
    <property type="molecule type" value="Genomic_DNA"/>
</dbReference>
<evidence type="ECO:0000313" key="10">
    <source>
        <dbReference type="Proteomes" id="UP000663824"/>
    </source>
</evidence>
<evidence type="ECO:0000256" key="2">
    <source>
        <dbReference type="SAM" id="Phobius"/>
    </source>
</evidence>